<feature type="transmembrane region" description="Helical" evidence="1">
    <location>
        <begin position="175"/>
        <end position="195"/>
    </location>
</feature>
<evidence type="ECO:0000313" key="6">
    <source>
        <dbReference type="EMBL" id="KMO32258.1"/>
    </source>
</evidence>
<dbReference type="SUPFAM" id="SSF55785">
    <property type="entry name" value="PYP-like sensor domain (PAS domain)"/>
    <property type="match status" value="1"/>
</dbReference>
<evidence type="ECO:0000313" key="7">
    <source>
        <dbReference type="Proteomes" id="UP000035929"/>
    </source>
</evidence>
<feature type="domain" description="MHYT" evidence="5">
    <location>
        <begin position="12"/>
        <end position="198"/>
    </location>
</feature>
<dbReference type="OrthoDB" id="9814202at2"/>
<feature type="domain" description="PAS" evidence="2">
    <location>
        <begin position="247"/>
        <end position="291"/>
    </location>
</feature>
<dbReference type="InterPro" id="IPR052155">
    <property type="entry name" value="Biofilm_reg_signaling"/>
</dbReference>
<dbReference type="Gene3D" id="3.20.20.450">
    <property type="entry name" value="EAL domain"/>
    <property type="match status" value="1"/>
</dbReference>
<protein>
    <submittedName>
        <fullName evidence="6">Diguanylate cyclase</fullName>
    </submittedName>
</protein>
<feature type="domain" description="EAL" evidence="3">
    <location>
        <begin position="538"/>
        <end position="788"/>
    </location>
</feature>
<accession>A0A0J6SFW9</accession>
<dbReference type="PROSITE" id="PS50112">
    <property type="entry name" value="PAS"/>
    <property type="match status" value="1"/>
</dbReference>
<dbReference type="InterPro" id="IPR000160">
    <property type="entry name" value="GGDEF_dom"/>
</dbReference>
<evidence type="ECO:0000259" key="4">
    <source>
        <dbReference type="PROSITE" id="PS50887"/>
    </source>
</evidence>
<dbReference type="InterPro" id="IPR029787">
    <property type="entry name" value="Nucleotide_cyclase"/>
</dbReference>
<feature type="transmembrane region" description="Helical" evidence="1">
    <location>
        <begin position="16"/>
        <end position="37"/>
    </location>
</feature>
<dbReference type="InterPro" id="IPR000014">
    <property type="entry name" value="PAS"/>
</dbReference>
<proteinExistence type="predicted"/>
<dbReference type="Pfam" id="PF03707">
    <property type="entry name" value="MHYT"/>
    <property type="match status" value="2"/>
</dbReference>
<evidence type="ECO:0000259" key="5">
    <source>
        <dbReference type="PROSITE" id="PS50924"/>
    </source>
</evidence>
<keyword evidence="1" id="KW-1133">Transmembrane helix</keyword>
<dbReference type="PROSITE" id="PS50883">
    <property type="entry name" value="EAL"/>
    <property type="match status" value="1"/>
</dbReference>
<dbReference type="Gene3D" id="3.30.450.20">
    <property type="entry name" value="PAS domain"/>
    <property type="match status" value="1"/>
</dbReference>
<keyword evidence="1" id="KW-0472">Membrane</keyword>
<dbReference type="FunFam" id="3.20.20.450:FF:000001">
    <property type="entry name" value="Cyclic di-GMP phosphodiesterase yahA"/>
    <property type="match status" value="1"/>
</dbReference>
<comment type="caution">
    <text evidence="6">The sequence shown here is derived from an EMBL/GenBank/DDBJ whole genome shotgun (WGS) entry which is preliminary data.</text>
</comment>
<dbReference type="InterPro" id="IPR005330">
    <property type="entry name" value="MHYT_dom"/>
</dbReference>
<dbReference type="InterPro" id="IPR043128">
    <property type="entry name" value="Rev_trsase/Diguanyl_cyclase"/>
</dbReference>
<evidence type="ECO:0000256" key="1">
    <source>
        <dbReference type="PROSITE-ProRule" id="PRU00244"/>
    </source>
</evidence>
<dbReference type="EMBL" id="LABX01000138">
    <property type="protein sequence ID" value="KMO32258.1"/>
    <property type="molecule type" value="Genomic_DNA"/>
</dbReference>
<evidence type="ECO:0000259" key="3">
    <source>
        <dbReference type="PROSITE" id="PS50883"/>
    </source>
</evidence>
<dbReference type="InterPro" id="IPR001633">
    <property type="entry name" value="EAL_dom"/>
</dbReference>
<feature type="transmembrane region" description="Helical" evidence="1">
    <location>
        <begin position="142"/>
        <end position="163"/>
    </location>
</feature>
<dbReference type="SUPFAM" id="SSF141868">
    <property type="entry name" value="EAL domain-like"/>
    <property type="match status" value="1"/>
</dbReference>
<dbReference type="SMART" id="SM00267">
    <property type="entry name" value="GGDEF"/>
    <property type="match status" value="1"/>
</dbReference>
<dbReference type="Pfam" id="PF00563">
    <property type="entry name" value="EAL"/>
    <property type="match status" value="1"/>
</dbReference>
<dbReference type="SMART" id="SM00091">
    <property type="entry name" value="PAS"/>
    <property type="match status" value="1"/>
</dbReference>
<dbReference type="Pfam" id="PF00990">
    <property type="entry name" value="GGDEF"/>
    <property type="match status" value="1"/>
</dbReference>
<dbReference type="NCBIfam" id="TIGR00254">
    <property type="entry name" value="GGDEF"/>
    <property type="match status" value="1"/>
</dbReference>
<dbReference type="CDD" id="cd01948">
    <property type="entry name" value="EAL"/>
    <property type="match status" value="1"/>
</dbReference>
<dbReference type="InterPro" id="IPR035965">
    <property type="entry name" value="PAS-like_dom_sf"/>
</dbReference>
<dbReference type="PROSITE" id="PS50924">
    <property type="entry name" value="MHYT"/>
    <property type="match status" value="1"/>
</dbReference>
<dbReference type="PANTHER" id="PTHR44757">
    <property type="entry name" value="DIGUANYLATE CYCLASE DGCP"/>
    <property type="match status" value="1"/>
</dbReference>
<feature type="domain" description="GGDEF" evidence="4">
    <location>
        <begin position="396"/>
        <end position="529"/>
    </location>
</feature>
<dbReference type="CDD" id="cd01949">
    <property type="entry name" value="GGDEF"/>
    <property type="match status" value="1"/>
</dbReference>
<dbReference type="GO" id="GO:0016020">
    <property type="term" value="C:membrane"/>
    <property type="evidence" value="ECO:0007669"/>
    <property type="project" value="UniProtKB-UniRule"/>
</dbReference>
<keyword evidence="1" id="KW-0812">Transmembrane</keyword>
<dbReference type="AlphaFoldDB" id="A0A0J6SFW9"/>
<feature type="transmembrane region" description="Helical" evidence="1">
    <location>
        <begin position="49"/>
        <end position="72"/>
    </location>
</feature>
<dbReference type="PATRIC" id="fig|270351.6.peg.1186"/>
<dbReference type="PANTHER" id="PTHR44757:SF2">
    <property type="entry name" value="BIOFILM ARCHITECTURE MAINTENANCE PROTEIN MBAA"/>
    <property type="match status" value="1"/>
</dbReference>
<dbReference type="SUPFAM" id="SSF55073">
    <property type="entry name" value="Nucleotide cyclase"/>
    <property type="match status" value="1"/>
</dbReference>
<dbReference type="InterPro" id="IPR035919">
    <property type="entry name" value="EAL_sf"/>
</dbReference>
<sequence>MQAILTCVMQGHDGKILFLAAAVCAIGVYAASAIASHAARSEGPARRQWALASIVASGCTAWATHMIALLAFEPGMEAGFEPVLTALSLLLVIGGIGAGVGLTLGQRRRLRRFAAGAILGLGVTALHYVGQASYRVTGQVAWDLSLVAGSVLASLALSGLGMVAAGERSRVLRRAAVPLILGSIVVLHLCGMTALSLTYDPRVPLPATAIAPSTIAPIIATVSVSLLVLAFVGLRMTLAARAQMRRDRERLRELASLALEGLAVCDDAGRITTANRSLELLSGLSQGELIGCGIARLLPGLVLADLPEQEERDAELVDAGGQGVPVRVLRKDIAIGHKRQTVVAFRDQRERLRSEARLRTLAFTDVVTGLANRARFGDLLAHHAAVQRTRDAGQESGIAVLMLDLDRFKFVNDTLGHGMGDALLRKVATRLRSAVAEADVVARFGGDEFAILLLGVAEAGQPRAVAARIVAAIDRPFLLDGQLVHVGVSVGVAMACDATGGAEELLRNADLALYKAKAEGKGTFRMFEPAMAERMQARSRLEADLRRALGAGEFELHFQPLVDVRTGAVTAAEALVRWRHPEQGLVSPADFIPLAEETGLIMPLGAWVLRTACLQAVSWPREIKVAVNLSPVQFRDDRLPETVAETLRATGLEADRLELEITEGVLLDDEERTLMMLTKLRATGVGLAMDDFGTGYSSLSYLRRFPFSKIKIDRSFVRLLPDDAESAAIVRAIIAMGAGLGMATTVEGVETAEQYAFVAAERCGQVQGYHVSRPLPGTAFLGFLGDLEAAA</sequence>
<feature type="transmembrane region" description="Helical" evidence="1">
    <location>
        <begin position="215"/>
        <end position="238"/>
    </location>
</feature>
<dbReference type="Pfam" id="PF13188">
    <property type="entry name" value="PAS_8"/>
    <property type="match status" value="1"/>
</dbReference>
<reference evidence="6 7" key="1">
    <citation type="submission" date="2015-03" db="EMBL/GenBank/DDBJ databases">
        <title>Genome sequencing of Methylobacterium aquaticum DSM16371 type strain.</title>
        <authorList>
            <person name="Chaudhry V."/>
            <person name="Patil P.B."/>
        </authorList>
    </citation>
    <scope>NUCLEOTIDE SEQUENCE [LARGE SCALE GENOMIC DNA]</scope>
    <source>
        <strain evidence="6 7">DSM 16371</strain>
    </source>
</reference>
<gene>
    <name evidence="6" type="ORF">VP06_18015</name>
</gene>
<dbReference type="NCBIfam" id="TIGR00229">
    <property type="entry name" value="sensory_box"/>
    <property type="match status" value="1"/>
</dbReference>
<feature type="transmembrane region" description="Helical" evidence="1">
    <location>
        <begin position="84"/>
        <end position="105"/>
    </location>
</feature>
<dbReference type="SMART" id="SM00052">
    <property type="entry name" value="EAL"/>
    <property type="match status" value="1"/>
</dbReference>
<organism evidence="6 7">
    <name type="scientific">Methylobacterium aquaticum</name>
    <dbReference type="NCBI Taxonomy" id="270351"/>
    <lineage>
        <taxon>Bacteria</taxon>
        <taxon>Pseudomonadati</taxon>
        <taxon>Pseudomonadota</taxon>
        <taxon>Alphaproteobacteria</taxon>
        <taxon>Hyphomicrobiales</taxon>
        <taxon>Methylobacteriaceae</taxon>
        <taxon>Methylobacterium</taxon>
    </lineage>
</organism>
<name>A0A0J6SFW9_9HYPH</name>
<feature type="transmembrane region" description="Helical" evidence="1">
    <location>
        <begin position="112"/>
        <end position="130"/>
    </location>
</feature>
<dbReference type="PROSITE" id="PS50887">
    <property type="entry name" value="GGDEF"/>
    <property type="match status" value="1"/>
</dbReference>
<dbReference type="Proteomes" id="UP000035929">
    <property type="component" value="Unassembled WGS sequence"/>
</dbReference>
<dbReference type="Gene3D" id="3.30.70.270">
    <property type="match status" value="1"/>
</dbReference>
<dbReference type="CDD" id="cd00130">
    <property type="entry name" value="PAS"/>
    <property type="match status" value="1"/>
</dbReference>
<evidence type="ECO:0000259" key="2">
    <source>
        <dbReference type="PROSITE" id="PS50112"/>
    </source>
</evidence>